<comment type="caution">
    <text evidence="2">The sequence shown here is derived from an EMBL/GenBank/DDBJ whole genome shotgun (WGS) entry which is preliminary data.</text>
</comment>
<evidence type="ECO:0000313" key="3">
    <source>
        <dbReference type="Proteomes" id="UP000215335"/>
    </source>
</evidence>
<evidence type="ECO:0000256" key="1">
    <source>
        <dbReference type="SAM" id="Phobius"/>
    </source>
</evidence>
<feature type="non-terminal residue" evidence="2">
    <location>
        <position position="1"/>
    </location>
</feature>
<accession>A0A232EGK7</accession>
<dbReference type="Proteomes" id="UP000215335">
    <property type="component" value="Unassembled WGS sequence"/>
</dbReference>
<gene>
    <name evidence="2" type="ORF">TSAR_000370</name>
</gene>
<proteinExistence type="predicted"/>
<feature type="transmembrane region" description="Helical" evidence="1">
    <location>
        <begin position="20"/>
        <end position="41"/>
    </location>
</feature>
<sequence>VMGLGFMDLLISCKVMSLGFLGLGYMDLGVMSLGFMGLGYMDLGFIGLGNMGLGCSDNSVLLDFAMHLVLSLDDDDGDVNDDTEVGVIEGFAVEMSSFFKFVQALCSGDVSCAEGFSFSLK</sequence>
<dbReference type="EMBL" id="NNAY01004733">
    <property type="protein sequence ID" value="OXU17500.1"/>
    <property type="molecule type" value="Genomic_DNA"/>
</dbReference>
<keyword evidence="1" id="KW-0812">Transmembrane</keyword>
<protein>
    <submittedName>
        <fullName evidence="2">Uncharacterized protein</fullName>
    </submittedName>
</protein>
<name>A0A232EGK7_9HYME</name>
<organism evidence="2 3">
    <name type="scientific">Trichomalopsis sarcophagae</name>
    <dbReference type="NCBI Taxonomy" id="543379"/>
    <lineage>
        <taxon>Eukaryota</taxon>
        <taxon>Metazoa</taxon>
        <taxon>Ecdysozoa</taxon>
        <taxon>Arthropoda</taxon>
        <taxon>Hexapoda</taxon>
        <taxon>Insecta</taxon>
        <taxon>Pterygota</taxon>
        <taxon>Neoptera</taxon>
        <taxon>Endopterygota</taxon>
        <taxon>Hymenoptera</taxon>
        <taxon>Apocrita</taxon>
        <taxon>Proctotrupomorpha</taxon>
        <taxon>Chalcidoidea</taxon>
        <taxon>Pteromalidae</taxon>
        <taxon>Pteromalinae</taxon>
        <taxon>Trichomalopsis</taxon>
    </lineage>
</organism>
<keyword evidence="1" id="KW-1133">Transmembrane helix</keyword>
<reference evidence="2 3" key="1">
    <citation type="journal article" date="2017" name="Curr. Biol.">
        <title>The Evolution of Venom by Co-option of Single-Copy Genes.</title>
        <authorList>
            <person name="Martinson E.O."/>
            <person name="Mrinalini"/>
            <person name="Kelkar Y.D."/>
            <person name="Chang C.H."/>
            <person name="Werren J.H."/>
        </authorList>
    </citation>
    <scope>NUCLEOTIDE SEQUENCE [LARGE SCALE GENOMIC DNA]</scope>
    <source>
        <strain evidence="2 3">Alberta</strain>
        <tissue evidence="2">Whole body</tissue>
    </source>
</reference>
<keyword evidence="1" id="KW-0472">Membrane</keyword>
<keyword evidence="3" id="KW-1185">Reference proteome</keyword>
<dbReference type="AlphaFoldDB" id="A0A232EGK7"/>
<evidence type="ECO:0000313" key="2">
    <source>
        <dbReference type="EMBL" id="OXU17500.1"/>
    </source>
</evidence>